<accession>A0A427B3Y7</accession>
<dbReference type="Gene3D" id="3.40.50.2000">
    <property type="entry name" value="Glycogen Phosphorylase B"/>
    <property type="match status" value="2"/>
</dbReference>
<reference evidence="3" key="2">
    <citation type="submission" date="2018-09" db="EMBL/GenBank/DDBJ databases">
        <authorList>
            <person name="Harrison J."/>
            <person name="Moore K.A."/>
            <person name="Paszkiewicz K."/>
            <person name="Jones T."/>
            <person name="Grant M."/>
            <person name="Ambacheew D."/>
            <person name="Muzemil S."/>
            <person name="Studholme D."/>
        </authorList>
    </citation>
    <scope>NUCLEOTIDE SEQUENCE</scope>
</reference>
<dbReference type="EMBL" id="AMZH03000547">
    <property type="protein sequence ID" value="RRT83176.1"/>
    <property type="molecule type" value="Genomic_DNA"/>
</dbReference>
<evidence type="ECO:0000313" key="4">
    <source>
        <dbReference type="Proteomes" id="UP000287651"/>
    </source>
</evidence>
<dbReference type="Proteomes" id="UP000287651">
    <property type="component" value="Unassembled WGS sequence"/>
</dbReference>
<reference evidence="2 5" key="3">
    <citation type="submission" date="2022-12" db="EMBL/GenBank/DDBJ databases">
        <title>Chromosome-scale assembly of the Ensete ventricosum genome.</title>
        <authorList>
            <person name="Dussert Y."/>
            <person name="Stocks J."/>
            <person name="Wendawek A."/>
            <person name="Woldeyes F."/>
            <person name="Nichols R.A."/>
            <person name="Borrell J.S."/>
        </authorList>
    </citation>
    <scope>NUCLEOTIDE SEQUENCE [LARGE SCALE GENOMIC DNA]</scope>
    <source>
        <strain evidence="5">cv. Maze</strain>
        <strain evidence="2">MazeRef_0001</strain>
        <tissue evidence="2">Seeds</tissue>
    </source>
</reference>
<dbReference type="GO" id="GO:0080043">
    <property type="term" value="F:quercetin 3-O-glucosyltransferase activity"/>
    <property type="evidence" value="ECO:0007669"/>
    <property type="project" value="TreeGrafter"/>
</dbReference>
<dbReference type="Proteomes" id="UP001222027">
    <property type="component" value="Unassembled WGS sequence"/>
</dbReference>
<sequence length="104" mass="11613">MTVGPTVPSKYRLPFDSHYGLHLFTPAAAPCMRWLDSKPPASVVYVSFGSMAVLGPEQTAELAFGIADSDKDVLWVVRSSKLDYPSGVKYRRNRRKSLTQSMLY</sequence>
<evidence type="ECO:0000313" key="3">
    <source>
        <dbReference type="EMBL" id="RRT83176.1"/>
    </source>
</evidence>
<dbReference type="OrthoDB" id="5835829at2759"/>
<proteinExistence type="inferred from homology"/>
<protein>
    <submittedName>
        <fullName evidence="3">Uncharacterized protein</fullName>
    </submittedName>
</protein>
<evidence type="ECO:0000256" key="1">
    <source>
        <dbReference type="ARBA" id="ARBA00009995"/>
    </source>
</evidence>
<evidence type="ECO:0000313" key="5">
    <source>
        <dbReference type="Proteomes" id="UP001222027"/>
    </source>
</evidence>
<dbReference type="EMBL" id="JAQQAF010000001">
    <property type="protein sequence ID" value="KAJ8510052.1"/>
    <property type="molecule type" value="Genomic_DNA"/>
</dbReference>
<name>A0A427B3Y7_ENSVE</name>
<dbReference type="GO" id="GO:0080044">
    <property type="term" value="F:quercetin 7-O-glucosyltransferase activity"/>
    <property type="evidence" value="ECO:0007669"/>
    <property type="project" value="TreeGrafter"/>
</dbReference>
<comment type="similarity">
    <text evidence="1">Belongs to the UDP-glycosyltransferase family.</text>
</comment>
<dbReference type="AlphaFoldDB" id="A0A427B3Y7"/>
<dbReference type="SUPFAM" id="SSF53756">
    <property type="entry name" value="UDP-Glycosyltransferase/glycogen phosphorylase"/>
    <property type="match status" value="1"/>
</dbReference>
<gene>
    <name evidence="3" type="ORF">B296_00013699</name>
    <name evidence="2" type="ORF">OPV22_000486</name>
</gene>
<comment type="caution">
    <text evidence="3">The sequence shown here is derived from an EMBL/GenBank/DDBJ whole genome shotgun (WGS) entry which is preliminary data.</text>
</comment>
<dbReference type="PANTHER" id="PTHR11926:SF1553">
    <property type="entry name" value="GLYCOSYLTRANSFERASE"/>
    <property type="match status" value="1"/>
</dbReference>
<evidence type="ECO:0000313" key="2">
    <source>
        <dbReference type="EMBL" id="KAJ8510052.1"/>
    </source>
</evidence>
<dbReference type="PANTHER" id="PTHR11926">
    <property type="entry name" value="GLUCOSYL/GLUCURONOSYL TRANSFERASES"/>
    <property type="match status" value="1"/>
</dbReference>
<keyword evidence="5" id="KW-1185">Reference proteome</keyword>
<organism evidence="3 4">
    <name type="scientific">Ensete ventricosum</name>
    <name type="common">Abyssinian banana</name>
    <name type="synonym">Musa ensete</name>
    <dbReference type="NCBI Taxonomy" id="4639"/>
    <lineage>
        <taxon>Eukaryota</taxon>
        <taxon>Viridiplantae</taxon>
        <taxon>Streptophyta</taxon>
        <taxon>Embryophyta</taxon>
        <taxon>Tracheophyta</taxon>
        <taxon>Spermatophyta</taxon>
        <taxon>Magnoliopsida</taxon>
        <taxon>Liliopsida</taxon>
        <taxon>Zingiberales</taxon>
        <taxon>Musaceae</taxon>
        <taxon>Ensete</taxon>
    </lineage>
</organism>
<reference evidence="3 4" key="1">
    <citation type="journal article" date="2014" name="Agronomy (Basel)">
        <title>A Draft Genome Sequence for Ensete ventricosum, the Drought-Tolerant Tree Against Hunger.</title>
        <authorList>
            <person name="Harrison J."/>
            <person name="Moore K.A."/>
            <person name="Paszkiewicz K."/>
            <person name="Jones T."/>
            <person name="Grant M."/>
            <person name="Ambacheew D."/>
            <person name="Muzemil S."/>
            <person name="Studholme D.J."/>
        </authorList>
    </citation>
    <scope>NUCLEOTIDE SEQUENCE [LARGE SCALE GENOMIC DNA]</scope>
</reference>